<evidence type="ECO:0000256" key="11">
    <source>
        <dbReference type="ARBA" id="ARBA00023180"/>
    </source>
</evidence>
<dbReference type="InterPro" id="IPR055414">
    <property type="entry name" value="LRR_R13L4/SHOC2-like"/>
</dbReference>
<organism evidence="15">
    <name type="scientific">Fagus sylvatica</name>
    <name type="common">Beechnut</name>
    <dbReference type="NCBI Taxonomy" id="28930"/>
    <lineage>
        <taxon>Eukaryota</taxon>
        <taxon>Viridiplantae</taxon>
        <taxon>Streptophyta</taxon>
        <taxon>Embryophyta</taxon>
        <taxon>Tracheophyta</taxon>
        <taxon>Spermatophyta</taxon>
        <taxon>Magnoliopsida</taxon>
        <taxon>eudicotyledons</taxon>
        <taxon>Gunneridae</taxon>
        <taxon>Pentapetalae</taxon>
        <taxon>rosids</taxon>
        <taxon>fabids</taxon>
        <taxon>Fagales</taxon>
        <taxon>Fagaceae</taxon>
        <taxon>Fagus</taxon>
    </lineage>
</organism>
<feature type="domain" description="Leucine-rich repeat-containing N-terminal plant-type" evidence="13">
    <location>
        <begin position="6"/>
        <end position="57"/>
    </location>
</feature>
<dbReference type="Gene3D" id="3.80.10.10">
    <property type="entry name" value="Ribonuclease Inhibitor"/>
    <property type="match status" value="5"/>
</dbReference>
<dbReference type="InterPro" id="IPR046956">
    <property type="entry name" value="RLP23-like"/>
</dbReference>
<keyword evidence="8 12" id="KW-1133">Transmembrane helix</keyword>
<evidence type="ECO:0000256" key="1">
    <source>
        <dbReference type="ARBA" id="ARBA00004251"/>
    </source>
</evidence>
<keyword evidence="10" id="KW-0675">Receptor</keyword>
<keyword evidence="6" id="KW-0732">Signal</keyword>
<keyword evidence="7" id="KW-0677">Repeat</keyword>
<dbReference type="PROSITE" id="PS51450">
    <property type="entry name" value="LRR"/>
    <property type="match status" value="1"/>
</dbReference>
<comment type="similarity">
    <text evidence="2">Belongs to the RLP family.</text>
</comment>
<keyword evidence="5 12" id="KW-0812">Transmembrane</keyword>
<evidence type="ECO:0000256" key="4">
    <source>
        <dbReference type="ARBA" id="ARBA00022614"/>
    </source>
</evidence>
<keyword evidence="11" id="KW-0325">Glycoprotein</keyword>
<evidence type="ECO:0000256" key="12">
    <source>
        <dbReference type="SAM" id="Phobius"/>
    </source>
</evidence>
<dbReference type="PANTHER" id="PTHR48061">
    <property type="entry name" value="LEUCINE-RICH REPEAT RECEPTOR PROTEIN KINASE EMS1-LIKE-RELATED"/>
    <property type="match status" value="1"/>
</dbReference>
<accession>A0A2N9F5H7</accession>
<feature type="transmembrane region" description="Helical" evidence="12">
    <location>
        <begin position="671"/>
        <end position="691"/>
    </location>
</feature>
<dbReference type="InterPro" id="IPR001611">
    <property type="entry name" value="Leu-rich_rpt"/>
</dbReference>
<dbReference type="AlphaFoldDB" id="A0A2N9F5H7"/>
<evidence type="ECO:0000256" key="2">
    <source>
        <dbReference type="ARBA" id="ARBA00009592"/>
    </source>
</evidence>
<dbReference type="InterPro" id="IPR003591">
    <property type="entry name" value="Leu-rich_rpt_typical-subtyp"/>
</dbReference>
<evidence type="ECO:0000313" key="15">
    <source>
        <dbReference type="EMBL" id="SPC82393.1"/>
    </source>
</evidence>
<dbReference type="Pfam" id="PF23598">
    <property type="entry name" value="LRR_14"/>
    <property type="match status" value="1"/>
</dbReference>
<reference evidence="15" key="1">
    <citation type="submission" date="2018-02" db="EMBL/GenBank/DDBJ databases">
        <authorList>
            <person name="Cohen D.B."/>
            <person name="Kent A.D."/>
        </authorList>
    </citation>
    <scope>NUCLEOTIDE SEQUENCE</scope>
</reference>
<comment type="subcellular location">
    <subcellularLocation>
        <location evidence="1">Cell membrane</location>
        <topology evidence="1">Single-pass type I membrane protein</topology>
    </subcellularLocation>
</comment>
<proteinExistence type="inferred from homology"/>
<evidence type="ECO:0000256" key="3">
    <source>
        <dbReference type="ARBA" id="ARBA00022475"/>
    </source>
</evidence>
<evidence type="ECO:0000259" key="14">
    <source>
        <dbReference type="Pfam" id="PF23598"/>
    </source>
</evidence>
<evidence type="ECO:0000256" key="6">
    <source>
        <dbReference type="ARBA" id="ARBA00022729"/>
    </source>
</evidence>
<gene>
    <name evidence="15" type="ORF">FSB_LOCUS10275</name>
</gene>
<dbReference type="Pfam" id="PF00560">
    <property type="entry name" value="LRR_1"/>
    <property type="match status" value="5"/>
</dbReference>
<evidence type="ECO:0000256" key="5">
    <source>
        <dbReference type="ARBA" id="ARBA00022692"/>
    </source>
</evidence>
<dbReference type="SUPFAM" id="SSF52058">
    <property type="entry name" value="L domain-like"/>
    <property type="match status" value="2"/>
</dbReference>
<evidence type="ECO:0000259" key="13">
    <source>
        <dbReference type="Pfam" id="PF08263"/>
    </source>
</evidence>
<dbReference type="FunFam" id="3.80.10.10:FF:000111">
    <property type="entry name" value="LRR receptor-like serine/threonine-protein kinase ERECTA"/>
    <property type="match status" value="1"/>
</dbReference>
<keyword evidence="3" id="KW-1003">Cell membrane</keyword>
<evidence type="ECO:0000256" key="7">
    <source>
        <dbReference type="ARBA" id="ARBA00022737"/>
    </source>
</evidence>
<protein>
    <submittedName>
        <fullName evidence="15">Uncharacterized protein</fullName>
    </submittedName>
</protein>
<feature type="domain" description="Disease resistance R13L4/SHOC-2-like LRR" evidence="14">
    <location>
        <begin position="235"/>
        <end position="490"/>
    </location>
</feature>
<dbReference type="InterPro" id="IPR013210">
    <property type="entry name" value="LRR_N_plant-typ"/>
</dbReference>
<dbReference type="GO" id="GO:0005886">
    <property type="term" value="C:plasma membrane"/>
    <property type="evidence" value="ECO:0007669"/>
    <property type="project" value="UniProtKB-SubCell"/>
</dbReference>
<dbReference type="EMBL" id="OIVN01000577">
    <property type="protein sequence ID" value="SPC82393.1"/>
    <property type="molecule type" value="Genomic_DNA"/>
</dbReference>
<name>A0A2N9F5H7_FAGSY</name>
<dbReference type="FunFam" id="3.80.10.10:FF:000095">
    <property type="entry name" value="LRR receptor-like serine/threonine-protein kinase GSO1"/>
    <property type="match status" value="1"/>
</dbReference>
<evidence type="ECO:0000256" key="9">
    <source>
        <dbReference type="ARBA" id="ARBA00023136"/>
    </source>
</evidence>
<keyword evidence="4" id="KW-0433">Leucine-rich repeat</keyword>
<dbReference type="PANTHER" id="PTHR48061:SF12">
    <property type="entry name" value="DISEASE RESISTANCE LIKE PROTEIN"/>
    <property type="match status" value="1"/>
</dbReference>
<evidence type="ECO:0000256" key="8">
    <source>
        <dbReference type="ARBA" id="ARBA00022989"/>
    </source>
</evidence>
<dbReference type="SUPFAM" id="SSF52047">
    <property type="entry name" value="RNI-like"/>
    <property type="match status" value="1"/>
</dbReference>
<dbReference type="SMART" id="SM00369">
    <property type="entry name" value="LRR_TYP"/>
    <property type="match status" value="6"/>
</dbReference>
<dbReference type="InterPro" id="IPR032675">
    <property type="entry name" value="LRR_dom_sf"/>
</dbReference>
<dbReference type="Pfam" id="PF08263">
    <property type="entry name" value="LRRNT_2"/>
    <property type="match status" value="1"/>
</dbReference>
<keyword evidence="9 12" id="KW-0472">Membrane</keyword>
<sequence>MQPLCHDDDSSTLLQFKESFVMSKNACIHPFAYPKIASWKLEGDNRDCCSWDGVECDGDTGHVIGLDLSNSCLYGSLVSNSSLFGLVQLQSLNLAFNNFSFSQIPSAFSHLSKLTFLNLSKSFFSGEIPPKFSELYKLSSLDLSYNPMLHLRSLKGLVQNLTNLRDLRLSYVQISSPVPEILSNLSDLKTLLFIGCGLYGQFPLGIFKLPKLQYLRVGYNQDLMGYLPEFYSSSPLKILGAMSTSFSGKLPGSIGNLDSLKVLLFGSCNFSGHIPPSLGNLTQLTSLTLFGSIPSSFGNLTQLTWLQLSYNSFTGQIPSSLSNLISLNIFFCSGCQLSGGILPHCLSNLSRSLNILNLQGNNFHGMIPQLCVKGSRMKMIDLSQNQFEGVLPRSLTNCRMVEILNLGSNKLNDVFPSWLGALPKLKVLILRHNGFFGAVGSPTTIFAFPKLRIVDLSSNKFTGKLPFEYFQNWKSMKKVDPYDFTYMMAFTRISIGHFGVYMNYYTYSMTIINKGNEMVYLKIIEVFAAIDLSSNKFNGSLPESIGNLNGFHLLNLSNNNLTGHIPLSLGNLATLESLDLSQNKLSGRIPWQLTQLTFLESFNVSHNQLTGPIPHSKQFDTFDNSSFDGNLGLCGNPLSKKCENPEHAPLPTSSLEEDQDSWFHIEFDWKIILMGYGSGLVIGVVVGNIVAEKIHNLFVRTWKRQHKRGRSRITLFTIY</sequence>
<evidence type="ECO:0000256" key="10">
    <source>
        <dbReference type="ARBA" id="ARBA00023170"/>
    </source>
</evidence>